<dbReference type="PANTHER" id="PTHR45947">
    <property type="entry name" value="SULFOQUINOVOSYL TRANSFERASE SQD2"/>
    <property type="match status" value="1"/>
</dbReference>
<evidence type="ECO:0000256" key="1">
    <source>
        <dbReference type="ARBA" id="ARBA00022676"/>
    </source>
</evidence>
<dbReference type="Pfam" id="PF13439">
    <property type="entry name" value="Glyco_transf_4"/>
    <property type="match status" value="1"/>
</dbReference>
<evidence type="ECO:0000259" key="4">
    <source>
        <dbReference type="Pfam" id="PF13439"/>
    </source>
</evidence>
<keyword evidence="1 5" id="KW-0328">Glycosyltransferase</keyword>
<organism evidence="5 6">
    <name type="scientific">Saccharothrix xinjiangensis</name>
    <dbReference type="NCBI Taxonomy" id="204798"/>
    <lineage>
        <taxon>Bacteria</taxon>
        <taxon>Bacillati</taxon>
        <taxon>Actinomycetota</taxon>
        <taxon>Actinomycetes</taxon>
        <taxon>Pseudonocardiales</taxon>
        <taxon>Pseudonocardiaceae</taxon>
        <taxon>Saccharothrix</taxon>
    </lineage>
</organism>
<accession>A0ABV9XVS5</accession>
<feature type="domain" description="Glycosyl transferase family 1" evidence="3">
    <location>
        <begin position="182"/>
        <end position="327"/>
    </location>
</feature>
<reference evidence="6" key="1">
    <citation type="journal article" date="2019" name="Int. J. Syst. Evol. Microbiol.">
        <title>The Global Catalogue of Microorganisms (GCM) 10K type strain sequencing project: providing services to taxonomists for standard genome sequencing and annotation.</title>
        <authorList>
            <consortium name="The Broad Institute Genomics Platform"/>
            <consortium name="The Broad Institute Genome Sequencing Center for Infectious Disease"/>
            <person name="Wu L."/>
            <person name="Ma J."/>
        </authorList>
    </citation>
    <scope>NUCLEOTIDE SEQUENCE [LARGE SCALE GENOMIC DNA]</scope>
    <source>
        <strain evidence="6">KCTC 12848</strain>
    </source>
</reference>
<protein>
    <submittedName>
        <fullName evidence="5">Glycosyltransferase family 4 protein</fullName>
        <ecNumber evidence="5">2.4.-.-</ecNumber>
    </submittedName>
</protein>
<dbReference type="CDD" id="cd03801">
    <property type="entry name" value="GT4_PimA-like"/>
    <property type="match status" value="1"/>
</dbReference>
<dbReference type="SUPFAM" id="SSF53756">
    <property type="entry name" value="UDP-Glycosyltransferase/glycogen phosphorylase"/>
    <property type="match status" value="1"/>
</dbReference>
<dbReference type="Gene3D" id="3.40.50.2000">
    <property type="entry name" value="Glycogen Phosphorylase B"/>
    <property type="match status" value="2"/>
</dbReference>
<dbReference type="RefSeq" id="WP_344039502.1">
    <property type="nucleotide sequence ID" value="NZ_BAAAKE010000016.1"/>
</dbReference>
<comment type="caution">
    <text evidence="5">The sequence shown here is derived from an EMBL/GenBank/DDBJ whole genome shotgun (WGS) entry which is preliminary data.</text>
</comment>
<evidence type="ECO:0000256" key="2">
    <source>
        <dbReference type="ARBA" id="ARBA00022679"/>
    </source>
</evidence>
<gene>
    <name evidence="5" type="ORF">ACFPFM_07210</name>
</gene>
<dbReference type="InterPro" id="IPR028098">
    <property type="entry name" value="Glyco_trans_4-like_N"/>
</dbReference>
<proteinExistence type="predicted"/>
<dbReference type="GO" id="GO:0016757">
    <property type="term" value="F:glycosyltransferase activity"/>
    <property type="evidence" value="ECO:0007669"/>
    <property type="project" value="UniProtKB-KW"/>
</dbReference>
<keyword evidence="2 5" id="KW-0808">Transferase</keyword>
<dbReference type="InterPro" id="IPR050194">
    <property type="entry name" value="Glycosyltransferase_grp1"/>
</dbReference>
<feature type="domain" description="Glycosyltransferase subfamily 4-like N-terminal" evidence="4">
    <location>
        <begin position="15"/>
        <end position="177"/>
    </location>
</feature>
<dbReference type="InterPro" id="IPR001296">
    <property type="entry name" value="Glyco_trans_1"/>
</dbReference>
<name>A0ABV9XVS5_9PSEU</name>
<evidence type="ECO:0000313" key="5">
    <source>
        <dbReference type="EMBL" id="MFC5053544.1"/>
    </source>
</evidence>
<dbReference type="Proteomes" id="UP001595833">
    <property type="component" value="Unassembled WGS sequence"/>
</dbReference>
<evidence type="ECO:0000259" key="3">
    <source>
        <dbReference type="Pfam" id="PF00534"/>
    </source>
</evidence>
<dbReference type="EC" id="2.4.-.-" evidence="5"/>
<evidence type="ECO:0000313" key="6">
    <source>
        <dbReference type="Proteomes" id="UP001595833"/>
    </source>
</evidence>
<dbReference type="Pfam" id="PF00534">
    <property type="entry name" value="Glycos_transf_1"/>
    <property type="match status" value="1"/>
</dbReference>
<keyword evidence="6" id="KW-1185">Reference proteome</keyword>
<sequence>MRVTLVTPGFPPDAGGVEAHSGHLVRELAARGVAVEVLTGRRGLCRAATEVRDGVRIRSFPVWRTNGMSISPQLLLAGLRAARGTDLVHVHSYHAACGFTALGGYLTPVVFTPHYHGDGHSRRARAMHRGYRFVGRLLFRVARAVICVSEAERDAVVRDFPAAAGRIHVVPNGVDTAAVRSARPFAGQHRTILSLGRLERYKRVAVLLRALPSLPADVQLVIVGDGSQHGELRGLAAELGITGRVRFLGRIGTEEVHRWLRTAVVLVSLSEHEAFGMAPVEAAAAGARVVLSDIPAHREITANHLGALARLVDPEPAAVATALIEQLAEQLAAPGRVEAQVPDWGRIAQQTLEVYRTAREDRS</sequence>
<dbReference type="PANTHER" id="PTHR45947:SF3">
    <property type="entry name" value="SULFOQUINOVOSYL TRANSFERASE SQD2"/>
    <property type="match status" value="1"/>
</dbReference>
<dbReference type="EMBL" id="JBHSJB010000006">
    <property type="protein sequence ID" value="MFC5053544.1"/>
    <property type="molecule type" value="Genomic_DNA"/>
</dbReference>